<dbReference type="KEGG" id="azz:DEW08_06340"/>
<name>A0A2S2CN45_9PROT</name>
<organism evidence="5 6">
    <name type="scientific">Azospirillum thermophilum</name>
    <dbReference type="NCBI Taxonomy" id="2202148"/>
    <lineage>
        <taxon>Bacteria</taxon>
        <taxon>Pseudomonadati</taxon>
        <taxon>Pseudomonadota</taxon>
        <taxon>Alphaproteobacteria</taxon>
        <taxon>Rhodospirillales</taxon>
        <taxon>Azospirillaceae</taxon>
        <taxon>Azospirillum</taxon>
    </lineage>
</organism>
<dbReference type="NCBIfam" id="TIGR03830">
    <property type="entry name" value="CxxCG_CxxCG_HTH"/>
    <property type="match status" value="1"/>
</dbReference>
<evidence type="ECO:0000313" key="6">
    <source>
        <dbReference type="Proteomes" id="UP000245629"/>
    </source>
</evidence>
<dbReference type="InterPro" id="IPR010982">
    <property type="entry name" value="Lambda_DNA-bd_dom_sf"/>
</dbReference>
<accession>A0A2S2CN45</accession>
<dbReference type="InterPro" id="IPR022452">
    <property type="entry name" value="MqsA"/>
</dbReference>
<dbReference type="SMART" id="SM00530">
    <property type="entry name" value="HTH_XRE"/>
    <property type="match status" value="1"/>
</dbReference>
<gene>
    <name evidence="5" type="ORF">DEW08_06340</name>
</gene>
<dbReference type="SUPFAM" id="SSF47413">
    <property type="entry name" value="lambda repressor-like DNA-binding domains"/>
    <property type="match status" value="1"/>
</dbReference>
<protein>
    <submittedName>
        <fullName evidence="5">XRE family transcriptional regulator</fullName>
    </submittedName>
</protein>
<evidence type="ECO:0000256" key="2">
    <source>
        <dbReference type="ARBA" id="ARBA00023125"/>
    </source>
</evidence>
<dbReference type="CDD" id="cd00093">
    <property type="entry name" value="HTH_XRE"/>
    <property type="match status" value="1"/>
</dbReference>
<evidence type="ECO:0000256" key="3">
    <source>
        <dbReference type="ARBA" id="ARBA00023163"/>
    </source>
</evidence>
<keyword evidence="1" id="KW-0805">Transcription regulation</keyword>
<keyword evidence="2" id="KW-0238">DNA-binding</keyword>
<dbReference type="GO" id="GO:0003677">
    <property type="term" value="F:DNA binding"/>
    <property type="evidence" value="ECO:0007669"/>
    <property type="project" value="UniProtKB-KW"/>
</dbReference>
<dbReference type="PANTHER" id="PTHR36511">
    <property type="entry name" value="MERR FAMILY BACTERIAL REGULATORY PROTEIN"/>
    <property type="match status" value="1"/>
</dbReference>
<dbReference type="InterPro" id="IPR001387">
    <property type="entry name" value="Cro/C1-type_HTH"/>
</dbReference>
<evidence type="ECO:0000313" key="5">
    <source>
        <dbReference type="EMBL" id="AWK85931.1"/>
    </source>
</evidence>
<dbReference type="InterPro" id="IPR032758">
    <property type="entry name" value="MqsA/HigA-2"/>
</dbReference>
<dbReference type="AlphaFoldDB" id="A0A2S2CN45"/>
<dbReference type="RefSeq" id="WP_109325406.1">
    <property type="nucleotide sequence ID" value="NZ_CP029353.1"/>
</dbReference>
<dbReference type="Proteomes" id="UP000245629">
    <property type="component" value="Chromosome 2"/>
</dbReference>
<feature type="domain" description="HTH cro/C1-type" evidence="4">
    <location>
        <begin position="80"/>
        <end position="133"/>
    </location>
</feature>
<dbReference type="PANTHER" id="PTHR36511:SF4">
    <property type="entry name" value="ANTITOXIN MQSA"/>
    <property type="match status" value="1"/>
</dbReference>
<keyword evidence="6" id="KW-1185">Reference proteome</keyword>
<evidence type="ECO:0000256" key="1">
    <source>
        <dbReference type="ARBA" id="ARBA00023015"/>
    </source>
</evidence>
<dbReference type="PROSITE" id="PS50943">
    <property type="entry name" value="HTH_CROC1"/>
    <property type="match status" value="1"/>
</dbReference>
<dbReference type="InterPro" id="IPR052359">
    <property type="entry name" value="HTH-type_reg/antitoxin"/>
</dbReference>
<reference evidence="6" key="1">
    <citation type="submission" date="2018-05" db="EMBL/GenBank/DDBJ databases">
        <title>Azospirillum thermophila sp. nov., a novel isolated from hot spring.</title>
        <authorList>
            <person name="Zhao Z."/>
        </authorList>
    </citation>
    <scope>NUCLEOTIDE SEQUENCE [LARGE SCALE GENOMIC DNA]</scope>
    <source>
        <strain evidence="6">CFH 70021</strain>
    </source>
</reference>
<dbReference type="Gene3D" id="1.10.260.40">
    <property type="entry name" value="lambda repressor-like DNA-binding domains"/>
    <property type="match status" value="1"/>
</dbReference>
<proteinExistence type="predicted"/>
<evidence type="ECO:0000259" key="4">
    <source>
        <dbReference type="PROSITE" id="PS50943"/>
    </source>
</evidence>
<sequence>MIDHPETMISDRGRVLRRGIRHVTVTCKGLSKTIEQPGYYPDDPVDFDDAILVGSDLEPGDVALRELKEIADRIPRPETVRRIRTKLGLSQKAAGAILGGGPSAFDKYERAEAEPSQAMGNLLRLLDRHPELLQELRAEMPDEHR</sequence>
<dbReference type="OrthoDB" id="7349669at2"/>
<keyword evidence="3" id="KW-0804">Transcription</keyword>
<dbReference type="Pfam" id="PF15731">
    <property type="entry name" value="MqsA_antitoxin"/>
    <property type="match status" value="1"/>
</dbReference>
<dbReference type="EMBL" id="CP029353">
    <property type="protein sequence ID" value="AWK85931.1"/>
    <property type="molecule type" value="Genomic_DNA"/>
</dbReference>